<keyword evidence="1" id="KW-0812">Transmembrane</keyword>
<sequence>MEVFLISFFSAVIIYITVHSIIKALNIALNRNEISKRKYRLIMAISIFIGTFVAVVLPFGYQRLFDAIL</sequence>
<dbReference type="AlphaFoldDB" id="A0A845F0L9"/>
<evidence type="ECO:0000313" key="2">
    <source>
        <dbReference type="EMBL" id="MYL64329.1"/>
    </source>
</evidence>
<keyword evidence="1" id="KW-0472">Membrane</keyword>
<evidence type="ECO:0008006" key="4">
    <source>
        <dbReference type="Google" id="ProtNLM"/>
    </source>
</evidence>
<proteinExistence type="predicted"/>
<organism evidence="2 3">
    <name type="scientific">Guptibacillus hwajinpoensis</name>
    <dbReference type="NCBI Taxonomy" id="208199"/>
    <lineage>
        <taxon>Bacteria</taxon>
        <taxon>Bacillati</taxon>
        <taxon>Bacillota</taxon>
        <taxon>Bacilli</taxon>
        <taxon>Bacillales</taxon>
        <taxon>Guptibacillaceae</taxon>
        <taxon>Guptibacillus</taxon>
    </lineage>
</organism>
<protein>
    <recommendedName>
        <fullName evidence="4">DUF1146 domain-containing protein</fullName>
    </recommendedName>
</protein>
<dbReference type="EMBL" id="WMEY01000004">
    <property type="protein sequence ID" value="MYL64329.1"/>
    <property type="molecule type" value="Genomic_DNA"/>
</dbReference>
<feature type="transmembrane region" description="Helical" evidence="1">
    <location>
        <begin position="41"/>
        <end position="61"/>
    </location>
</feature>
<feature type="transmembrane region" description="Helical" evidence="1">
    <location>
        <begin position="6"/>
        <end position="29"/>
    </location>
</feature>
<dbReference type="RefSeq" id="WP_160919791.1">
    <property type="nucleotide sequence ID" value="NZ_WMEY01000004.1"/>
</dbReference>
<evidence type="ECO:0000256" key="1">
    <source>
        <dbReference type="SAM" id="Phobius"/>
    </source>
</evidence>
<dbReference type="Proteomes" id="UP000447833">
    <property type="component" value="Unassembled WGS sequence"/>
</dbReference>
<reference evidence="2 3" key="1">
    <citation type="submission" date="2019-11" db="EMBL/GenBank/DDBJ databases">
        <title>Genome sequences of 17 halophilic strains isolated from different environments.</title>
        <authorList>
            <person name="Furrow R.E."/>
        </authorList>
    </citation>
    <scope>NUCLEOTIDE SEQUENCE [LARGE SCALE GENOMIC DNA]</scope>
    <source>
        <strain evidence="2 3">22506_14_FS</strain>
    </source>
</reference>
<comment type="caution">
    <text evidence="2">The sequence shown here is derived from an EMBL/GenBank/DDBJ whole genome shotgun (WGS) entry which is preliminary data.</text>
</comment>
<evidence type="ECO:0000313" key="3">
    <source>
        <dbReference type="Proteomes" id="UP000447833"/>
    </source>
</evidence>
<keyword evidence="1" id="KW-1133">Transmembrane helix</keyword>
<gene>
    <name evidence="2" type="ORF">GLW07_13310</name>
</gene>
<accession>A0A845F0L9</accession>
<name>A0A845F0L9_9BACL</name>